<dbReference type="STRING" id="195913.SAMN04488004_111133"/>
<dbReference type="RefSeq" id="WP_090189649.1">
    <property type="nucleotide sequence ID" value="NZ_FOTF01000011.1"/>
</dbReference>
<organism evidence="2 3">
    <name type="scientific">Loktanella salsilacus</name>
    <dbReference type="NCBI Taxonomy" id="195913"/>
    <lineage>
        <taxon>Bacteria</taxon>
        <taxon>Pseudomonadati</taxon>
        <taxon>Pseudomonadota</taxon>
        <taxon>Alphaproteobacteria</taxon>
        <taxon>Rhodobacterales</taxon>
        <taxon>Roseobacteraceae</taxon>
        <taxon>Loktanella</taxon>
    </lineage>
</organism>
<feature type="binding site" evidence="1">
    <location>
        <position position="59"/>
    </location>
    <ligand>
        <name>substrate</name>
    </ligand>
</feature>
<gene>
    <name evidence="2" type="ORF">SAMN04488004_111133</name>
</gene>
<dbReference type="PANTHER" id="PTHR47623:SF1">
    <property type="entry name" value="OS09G0287300 PROTEIN"/>
    <property type="match status" value="1"/>
</dbReference>
<evidence type="ECO:0000313" key="3">
    <source>
        <dbReference type="Proteomes" id="UP000199550"/>
    </source>
</evidence>
<evidence type="ECO:0000313" key="2">
    <source>
        <dbReference type="EMBL" id="SFL25558.1"/>
    </source>
</evidence>
<dbReference type="InterPro" id="IPR029033">
    <property type="entry name" value="His_PPase_superfam"/>
</dbReference>
<dbReference type="SUPFAM" id="SSF53254">
    <property type="entry name" value="Phosphoglycerate mutase-like"/>
    <property type="match status" value="1"/>
</dbReference>
<accession>A0A1I4G624</accession>
<reference evidence="2 3" key="1">
    <citation type="submission" date="2016-10" db="EMBL/GenBank/DDBJ databases">
        <authorList>
            <person name="de Groot N.N."/>
        </authorList>
    </citation>
    <scope>NUCLEOTIDE SEQUENCE [LARGE SCALE GENOMIC DNA]</scope>
    <source>
        <strain evidence="2 3">DSM 16199</strain>
    </source>
</reference>
<dbReference type="Gene3D" id="3.40.50.1240">
    <property type="entry name" value="Phosphoglycerate mutase-like"/>
    <property type="match status" value="1"/>
</dbReference>
<dbReference type="Pfam" id="PF00300">
    <property type="entry name" value="His_Phos_1"/>
    <property type="match status" value="1"/>
</dbReference>
<keyword evidence="3" id="KW-1185">Reference proteome</keyword>
<dbReference type="SMART" id="SM00855">
    <property type="entry name" value="PGAM"/>
    <property type="match status" value="1"/>
</dbReference>
<dbReference type="Proteomes" id="UP000199550">
    <property type="component" value="Unassembled WGS sequence"/>
</dbReference>
<dbReference type="EMBL" id="FOTF01000011">
    <property type="protein sequence ID" value="SFL25558.1"/>
    <property type="molecule type" value="Genomic_DNA"/>
</dbReference>
<dbReference type="CDD" id="cd07067">
    <property type="entry name" value="HP_PGM_like"/>
    <property type="match status" value="1"/>
</dbReference>
<proteinExistence type="predicted"/>
<dbReference type="OrthoDB" id="9810154at2"/>
<dbReference type="PANTHER" id="PTHR47623">
    <property type="entry name" value="OS09G0287300 PROTEIN"/>
    <property type="match status" value="1"/>
</dbReference>
<sequence>MSLTLILLRHAKSGWDDPIASDHERTLTDRGTRDAHAIGAWLRQNRYLPDAALSSDATRTRQTMQGVLSGLNQTDQTQYLSALYNASVDTILRLIKRQSAKTVLICAHNPGIGFAAQQLALTPPQHQRFDDYPTAATTVMRFDAADWSDIRQGTVTDFVIPADLNQ</sequence>
<dbReference type="AlphaFoldDB" id="A0A1I4G624"/>
<name>A0A1I4G624_9RHOB</name>
<protein>
    <submittedName>
        <fullName evidence="2">Phosphohistidine phosphatase</fullName>
    </submittedName>
</protein>
<evidence type="ECO:0000256" key="1">
    <source>
        <dbReference type="PIRSR" id="PIRSR613078-2"/>
    </source>
</evidence>
<dbReference type="InterPro" id="IPR013078">
    <property type="entry name" value="His_Pase_superF_clade-1"/>
</dbReference>